<dbReference type="InterPro" id="IPR019493">
    <property type="entry name" value="Bacteriocin_IIb_lactacin-rel"/>
</dbReference>
<sequence>MQTLTMNEITMVSGGCEEHCWGDFEVGGLAAAASGGAVAGSVAGLAGAAVGAVGGAVAYLLDVVWTD</sequence>
<dbReference type="Pfam" id="PF10439">
    <property type="entry name" value="Bacteriocin_IIc"/>
    <property type="match status" value="1"/>
</dbReference>
<evidence type="ECO:0000313" key="1">
    <source>
        <dbReference type="EMBL" id="MFC3201293.1"/>
    </source>
</evidence>
<comment type="caution">
    <text evidence="1">The sequence shown here is derived from an EMBL/GenBank/DDBJ whole genome shotgun (WGS) entry which is preliminary data.</text>
</comment>
<dbReference type="Proteomes" id="UP001595477">
    <property type="component" value="Unassembled WGS sequence"/>
</dbReference>
<evidence type="ECO:0000313" key="2">
    <source>
        <dbReference type="Proteomes" id="UP001595477"/>
    </source>
</evidence>
<dbReference type="RefSeq" id="WP_123325133.1">
    <property type="nucleotide sequence ID" value="NZ_JBHRSX010000013.1"/>
</dbReference>
<reference evidence="2" key="1">
    <citation type="journal article" date="2019" name="Int. J. Syst. Evol. Microbiol.">
        <title>The Global Catalogue of Microorganisms (GCM) 10K type strain sequencing project: providing services to taxonomists for standard genome sequencing and annotation.</title>
        <authorList>
            <consortium name="The Broad Institute Genomics Platform"/>
            <consortium name="The Broad Institute Genome Sequencing Center for Infectious Disease"/>
            <person name="Wu L."/>
            <person name="Ma J."/>
        </authorList>
    </citation>
    <scope>NUCLEOTIDE SEQUENCE [LARGE SCALE GENOMIC DNA]</scope>
    <source>
        <strain evidence="2">KCTC 52449</strain>
    </source>
</reference>
<protein>
    <submittedName>
        <fullName evidence="1">Blp family class II bacteriocin</fullName>
    </submittedName>
</protein>
<accession>A0ABV7JY89</accession>
<keyword evidence="2" id="KW-1185">Reference proteome</keyword>
<proteinExistence type="predicted"/>
<dbReference type="EMBL" id="JBHRSX010000013">
    <property type="protein sequence ID" value="MFC3201293.1"/>
    <property type="molecule type" value="Genomic_DNA"/>
</dbReference>
<organism evidence="1 2">
    <name type="scientific">Alteromonas oceani</name>
    <dbReference type="NCBI Taxonomy" id="2071609"/>
    <lineage>
        <taxon>Bacteria</taxon>
        <taxon>Pseudomonadati</taxon>
        <taxon>Pseudomonadota</taxon>
        <taxon>Gammaproteobacteria</taxon>
        <taxon>Alteromonadales</taxon>
        <taxon>Alteromonadaceae</taxon>
        <taxon>Alteromonas/Salinimonas group</taxon>
        <taxon>Alteromonas</taxon>
    </lineage>
</organism>
<gene>
    <name evidence="1" type="ORF">ACFOEW_05630</name>
</gene>
<name>A0ABV7JY89_9ALTE</name>